<dbReference type="eggNOG" id="ENOG5033VWZ">
    <property type="taxonomic scope" value="Bacteria"/>
</dbReference>
<accession>A0A086YBA1</accession>
<name>A0A086YBA1_9RHOB</name>
<reference evidence="2 3" key="1">
    <citation type="submission" date="2014-03" db="EMBL/GenBank/DDBJ databases">
        <title>Genome of Haematobacter massiliensis CCUG 47968.</title>
        <authorList>
            <person name="Wang D."/>
            <person name="Wang G."/>
        </authorList>
    </citation>
    <scope>NUCLEOTIDE SEQUENCE [LARGE SCALE GENOMIC DNA]</scope>
    <source>
        <strain evidence="2 3">CCUG 47968</strain>
    </source>
</reference>
<evidence type="ECO:0000313" key="3">
    <source>
        <dbReference type="Proteomes" id="UP000028826"/>
    </source>
</evidence>
<evidence type="ECO:0000256" key="1">
    <source>
        <dbReference type="SAM" id="MobiDB-lite"/>
    </source>
</evidence>
<gene>
    <name evidence="2" type="ORF">CN97_10005</name>
</gene>
<dbReference type="OrthoDB" id="8069153at2"/>
<organism evidence="2 3">
    <name type="scientific">Haematobacter massiliensis</name>
    <dbReference type="NCBI Taxonomy" id="195105"/>
    <lineage>
        <taxon>Bacteria</taxon>
        <taxon>Pseudomonadati</taxon>
        <taxon>Pseudomonadota</taxon>
        <taxon>Alphaproteobacteria</taxon>
        <taxon>Rhodobacterales</taxon>
        <taxon>Paracoccaceae</taxon>
        <taxon>Haematobacter</taxon>
    </lineage>
</organism>
<keyword evidence="3" id="KW-1185">Reference proteome</keyword>
<dbReference type="Proteomes" id="UP000028826">
    <property type="component" value="Unassembled WGS sequence"/>
</dbReference>
<protein>
    <submittedName>
        <fullName evidence="2">Uncharacterized protein</fullName>
    </submittedName>
</protein>
<evidence type="ECO:0000313" key="2">
    <source>
        <dbReference type="EMBL" id="KFI31551.1"/>
    </source>
</evidence>
<dbReference type="STRING" id="195105.CN97_10005"/>
<comment type="caution">
    <text evidence="2">The sequence shown here is derived from an EMBL/GenBank/DDBJ whole genome shotgun (WGS) entry which is preliminary data.</text>
</comment>
<sequence length="322" mass="34416">MSAQNIINMSEAPDEAQMAQWQAQLEAIQGKKAQAIPVHDPRTHASWGHEVVIHGGEAEVVRTKNGWGPDTQVGVAFPLPPGHVRIGGLETTVTAAITAGLLPANWKAGDPVPFDGTSGANGVHKPTPEAPNAAQKDTKGSVDEHMTPREQVWKGHVDEASRVLHGVSQLHGPSVTDHHVANAAERGEIDAASLPEGVSVEMAQAVYRGYAAQANNDLASVNASVDLLTEMLGADELRLARKAVVMGDKDHLRSLGHAAVERLSQEPQKDPERFLTRLEGMPAAERKCLYQNKNTGEWMVTLPGRQPMSFGAAVRLGIVKTA</sequence>
<dbReference type="AlphaFoldDB" id="A0A086YBA1"/>
<proteinExistence type="predicted"/>
<dbReference type="EMBL" id="JGYG01000002">
    <property type="protein sequence ID" value="KFI31551.1"/>
    <property type="molecule type" value="Genomic_DNA"/>
</dbReference>
<feature type="region of interest" description="Disordered" evidence="1">
    <location>
        <begin position="115"/>
        <end position="143"/>
    </location>
</feature>
<dbReference type="RefSeq" id="WP_035707789.1">
    <property type="nucleotide sequence ID" value="NZ_CAMIFG010000003.1"/>
</dbReference>